<proteinExistence type="predicted"/>
<dbReference type="RefSeq" id="WP_284133839.1">
    <property type="nucleotide sequence ID" value="NZ_JASKYM010000014.1"/>
</dbReference>
<dbReference type="PROSITE" id="PS50885">
    <property type="entry name" value="HAMP"/>
    <property type="match status" value="1"/>
</dbReference>
<feature type="domain" description="HAMP" evidence="12">
    <location>
        <begin position="187"/>
        <end position="239"/>
    </location>
</feature>
<evidence type="ECO:0000259" key="11">
    <source>
        <dbReference type="PROSITE" id="PS50109"/>
    </source>
</evidence>
<dbReference type="SMART" id="SM00388">
    <property type="entry name" value="HisKA"/>
    <property type="match status" value="1"/>
</dbReference>
<keyword evidence="7 13" id="KW-0418">Kinase</keyword>
<dbReference type="GO" id="GO:0016301">
    <property type="term" value="F:kinase activity"/>
    <property type="evidence" value="ECO:0007669"/>
    <property type="project" value="UniProtKB-KW"/>
</dbReference>
<feature type="domain" description="Histidine kinase" evidence="11">
    <location>
        <begin position="254"/>
        <end position="471"/>
    </location>
</feature>
<dbReference type="SUPFAM" id="SSF55874">
    <property type="entry name" value="ATPase domain of HSP90 chaperone/DNA topoisomerase II/histidine kinase"/>
    <property type="match status" value="1"/>
</dbReference>
<keyword evidence="6" id="KW-0547">Nucleotide-binding</keyword>
<dbReference type="InterPro" id="IPR036890">
    <property type="entry name" value="HATPase_C_sf"/>
</dbReference>
<comment type="caution">
    <text evidence="13">The sequence shown here is derived from an EMBL/GenBank/DDBJ whole genome shotgun (WGS) entry which is preliminary data.</text>
</comment>
<dbReference type="EMBL" id="JASKYM010000014">
    <property type="protein sequence ID" value="MDK2564972.1"/>
    <property type="molecule type" value="Genomic_DNA"/>
</dbReference>
<dbReference type="EC" id="2.7.13.3" evidence="3"/>
<dbReference type="PANTHER" id="PTHR42878:SF7">
    <property type="entry name" value="SENSOR HISTIDINE KINASE GLRK"/>
    <property type="match status" value="1"/>
</dbReference>
<evidence type="ECO:0000313" key="13">
    <source>
        <dbReference type="EMBL" id="MDK2564972.1"/>
    </source>
</evidence>
<accession>A0ABT7EDG3</accession>
<dbReference type="Gene3D" id="3.30.565.10">
    <property type="entry name" value="Histidine kinase-like ATPase, C-terminal domain"/>
    <property type="match status" value="1"/>
</dbReference>
<dbReference type="Pfam" id="PF00672">
    <property type="entry name" value="HAMP"/>
    <property type="match status" value="1"/>
</dbReference>
<keyword evidence="8" id="KW-0067">ATP-binding</keyword>
<dbReference type="SUPFAM" id="SSF158472">
    <property type="entry name" value="HAMP domain-like"/>
    <property type="match status" value="1"/>
</dbReference>
<evidence type="ECO:0000313" key="14">
    <source>
        <dbReference type="Proteomes" id="UP001301012"/>
    </source>
</evidence>
<evidence type="ECO:0000256" key="1">
    <source>
        <dbReference type="ARBA" id="ARBA00000085"/>
    </source>
</evidence>
<keyword evidence="14" id="KW-1185">Reference proteome</keyword>
<reference evidence="13 14" key="1">
    <citation type="submission" date="2023-05" db="EMBL/GenBank/DDBJ databases">
        <title>Rombocin, a short stable natural nisin variant, displays selective antimicrobial activity against Listeria monocytogenes and employs dual mode of action to kill target bacterial strains.</title>
        <authorList>
            <person name="Wambui J."/>
            <person name="Stephan R."/>
            <person name="Kuipers O.P."/>
        </authorList>
    </citation>
    <scope>NUCLEOTIDE SEQUENCE [LARGE SCALE GENOMIC DNA]</scope>
    <source>
        <strain evidence="13 14">RC002</strain>
    </source>
</reference>
<keyword evidence="10" id="KW-1133">Transmembrane helix</keyword>
<gene>
    <name evidence="13" type="ORF">QOZ84_15665</name>
</gene>
<comment type="catalytic activity">
    <reaction evidence="1">
        <text>ATP + protein L-histidine = ADP + protein N-phospho-L-histidine.</text>
        <dbReference type="EC" id="2.7.13.3"/>
    </reaction>
</comment>
<evidence type="ECO:0000256" key="5">
    <source>
        <dbReference type="ARBA" id="ARBA00022679"/>
    </source>
</evidence>
<evidence type="ECO:0000256" key="3">
    <source>
        <dbReference type="ARBA" id="ARBA00012438"/>
    </source>
</evidence>
<evidence type="ECO:0000259" key="12">
    <source>
        <dbReference type="PROSITE" id="PS50885"/>
    </source>
</evidence>
<dbReference type="InterPro" id="IPR005467">
    <property type="entry name" value="His_kinase_dom"/>
</dbReference>
<name>A0ABT7EDG3_9FIRM</name>
<dbReference type="Gene3D" id="1.10.287.130">
    <property type="match status" value="1"/>
</dbReference>
<dbReference type="Proteomes" id="UP001301012">
    <property type="component" value="Unassembled WGS sequence"/>
</dbReference>
<evidence type="ECO:0000256" key="9">
    <source>
        <dbReference type="ARBA" id="ARBA00023012"/>
    </source>
</evidence>
<dbReference type="Pfam" id="PF02518">
    <property type="entry name" value="HATPase_c"/>
    <property type="match status" value="1"/>
</dbReference>
<evidence type="ECO:0000256" key="7">
    <source>
        <dbReference type="ARBA" id="ARBA00022777"/>
    </source>
</evidence>
<keyword evidence="9" id="KW-0902">Two-component regulatory system</keyword>
<dbReference type="CDD" id="cd00075">
    <property type="entry name" value="HATPase"/>
    <property type="match status" value="1"/>
</dbReference>
<evidence type="ECO:0000256" key="8">
    <source>
        <dbReference type="ARBA" id="ARBA00022840"/>
    </source>
</evidence>
<dbReference type="InterPro" id="IPR004358">
    <property type="entry name" value="Sig_transdc_His_kin-like_C"/>
</dbReference>
<comment type="subcellular location">
    <subcellularLocation>
        <location evidence="2">Membrane</location>
    </subcellularLocation>
</comment>
<evidence type="ECO:0000256" key="6">
    <source>
        <dbReference type="ARBA" id="ARBA00022741"/>
    </source>
</evidence>
<dbReference type="Gene3D" id="6.10.340.10">
    <property type="match status" value="1"/>
</dbReference>
<evidence type="ECO:0000256" key="2">
    <source>
        <dbReference type="ARBA" id="ARBA00004370"/>
    </source>
</evidence>
<dbReference type="SMART" id="SM00387">
    <property type="entry name" value="HATPase_c"/>
    <property type="match status" value="1"/>
</dbReference>
<keyword evidence="5" id="KW-0808">Transferase</keyword>
<protein>
    <recommendedName>
        <fullName evidence="3">histidine kinase</fullName>
        <ecNumber evidence="3">2.7.13.3</ecNumber>
    </recommendedName>
</protein>
<dbReference type="SUPFAM" id="SSF47384">
    <property type="entry name" value="Homodimeric domain of signal transducing histidine kinase"/>
    <property type="match status" value="1"/>
</dbReference>
<dbReference type="PANTHER" id="PTHR42878">
    <property type="entry name" value="TWO-COMPONENT HISTIDINE KINASE"/>
    <property type="match status" value="1"/>
</dbReference>
<dbReference type="PROSITE" id="PS50109">
    <property type="entry name" value="HIS_KIN"/>
    <property type="match status" value="1"/>
</dbReference>
<sequence length="477" mass="53998">MKESIFKRLFKIIIITAVGAVVATIFFCSFTVKQYFLSVNMNEIKQEINTLAIKFVENGASLNGIVESDLMKSAIIQCYDKSRNEISSEYNHESFTDETINEALDPYIGTVLKGNSVKGVTKLYGVGDDVVLVGEPIKQDGKIIGAMFFIKTAYQLTSSLKGFYIVLGVSMILSLISIIIPLYIFIKRMIKPLDNMTSATIDMAKGKFSTRIEQYKEDEIGELTSAFNYLASKLQENDEQAKLLEQTRRDYIANISHELKTPVASIRAIGETLNDDIFLERIDRKKYYSMILRESMRLELLIEDMLELSRLQSGNVALEKSFVSIEEIIHQVVDEFEVRADDLDINFNASNNLKDIPMLVTNKNRIIQVLVILLDNAFKFTEAEGNVNIEVEEEEEFVRVSVCDNGHGIDKSDMPFIFDRFYKVDKAHSSIGTGIGLSIAYEIMKHLDENIYVKSEIGKGSKFIFTIKKACVLKHSI</sequence>
<dbReference type="CDD" id="cd06225">
    <property type="entry name" value="HAMP"/>
    <property type="match status" value="1"/>
</dbReference>
<dbReference type="Pfam" id="PF00512">
    <property type="entry name" value="HisKA"/>
    <property type="match status" value="1"/>
</dbReference>
<feature type="transmembrane region" description="Helical" evidence="10">
    <location>
        <begin position="12"/>
        <end position="32"/>
    </location>
</feature>
<dbReference type="InterPro" id="IPR036097">
    <property type="entry name" value="HisK_dim/P_sf"/>
</dbReference>
<evidence type="ECO:0000256" key="10">
    <source>
        <dbReference type="SAM" id="Phobius"/>
    </source>
</evidence>
<keyword evidence="4" id="KW-0597">Phosphoprotein</keyword>
<dbReference type="PRINTS" id="PR00344">
    <property type="entry name" value="BCTRLSENSOR"/>
</dbReference>
<dbReference type="InterPro" id="IPR003660">
    <property type="entry name" value="HAMP_dom"/>
</dbReference>
<evidence type="ECO:0000256" key="4">
    <source>
        <dbReference type="ARBA" id="ARBA00022553"/>
    </source>
</evidence>
<dbReference type="InterPro" id="IPR003594">
    <property type="entry name" value="HATPase_dom"/>
</dbReference>
<dbReference type="InterPro" id="IPR050351">
    <property type="entry name" value="BphY/WalK/GraS-like"/>
</dbReference>
<keyword evidence="10" id="KW-0472">Membrane</keyword>
<feature type="transmembrane region" description="Helical" evidence="10">
    <location>
        <begin position="163"/>
        <end position="186"/>
    </location>
</feature>
<organism evidence="13 14">
    <name type="scientific">Romboutsia sedimentorum</name>
    <dbReference type="NCBI Taxonomy" id="1368474"/>
    <lineage>
        <taxon>Bacteria</taxon>
        <taxon>Bacillati</taxon>
        <taxon>Bacillota</taxon>
        <taxon>Clostridia</taxon>
        <taxon>Peptostreptococcales</taxon>
        <taxon>Peptostreptococcaceae</taxon>
        <taxon>Romboutsia</taxon>
    </lineage>
</organism>
<keyword evidence="10" id="KW-0812">Transmembrane</keyword>
<dbReference type="CDD" id="cd00082">
    <property type="entry name" value="HisKA"/>
    <property type="match status" value="1"/>
</dbReference>
<dbReference type="SMART" id="SM00304">
    <property type="entry name" value="HAMP"/>
    <property type="match status" value="1"/>
</dbReference>
<dbReference type="InterPro" id="IPR003661">
    <property type="entry name" value="HisK_dim/P_dom"/>
</dbReference>